<name>A0A9X1QXQ2_9FLAO</name>
<proteinExistence type="predicted"/>
<protein>
    <submittedName>
        <fullName evidence="1">Uncharacterized protein</fullName>
    </submittedName>
</protein>
<evidence type="ECO:0000313" key="2">
    <source>
        <dbReference type="Proteomes" id="UP001139461"/>
    </source>
</evidence>
<keyword evidence="2" id="KW-1185">Reference proteome</keyword>
<gene>
    <name evidence="1" type="ORF">K8089_09755</name>
</gene>
<comment type="caution">
    <text evidence="1">The sequence shown here is derived from an EMBL/GenBank/DDBJ whole genome shotgun (WGS) entry which is preliminary data.</text>
</comment>
<dbReference type="AlphaFoldDB" id="A0A9X1QXQ2"/>
<organism evidence="1 2">
    <name type="scientific">Aequorivita vitellina</name>
    <dbReference type="NCBI Taxonomy" id="2874475"/>
    <lineage>
        <taxon>Bacteria</taxon>
        <taxon>Pseudomonadati</taxon>
        <taxon>Bacteroidota</taxon>
        <taxon>Flavobacteriia</taxon>
        <taxon>Flavobacteriales</taxon>
        <taxon>Flavobacteriaceae</taxon>
        <taxon>Aequorivita</taxon>
    </lineage>
</organism>
<dbReference type="EMBL" id="JAIRBA010000017">
    <property type="protein sequence ID" value="MCG2419307.1"/>
    <property type="molecule type" value="Genomic_DNA"/>
</dbReference>
<accession>A0A9X1QXQ2</accession>
<evidence type="ECO:0000313" key="1">
    <source>
        <dbReference type="EMBL" id="MCG2419307.1"/>
    </source>
</evidence>
<dbReference type="Proteomes" id="UP001139461">
    <property type="component" value="Unassembled WGS sequence"/>
</dbReference>
<reference evidence="1" key="1">
    <citation type="submission" date="2021-09" db="EMBL/GenBank/DDBJ databases">
        <title>Genome of Aequorivita sp. strain F47161.</title>
        <authorList>
            <person name="Wang Y."/>
        </authorList>
    </citation>
    <scope>NUCLEOTIDE SEQUENCE</scope>
    <source>
        <strain evidence="1">F47161</strain>
    </source>
</reference>
<sequence>MKTNATLWSKAELKTYILLLCAKADNLETEEEITLIKTKTSEEIFARMYSELQNNNDDESIEKIEDALERHQYSELELCELKNEIQQLFAVDRKIPMSESNLGRILENIIY</sequence>
<dbReference type="RefSeq" id="WP_237603092.1">
    <property type="nucleotide sequence ID" value="NZ_JAIRBA010000017.1"/>
</dbReference>